<sequence>MYHIVVIGNADINSDHSKLVDSADLVIRFNEARNYASGLTGHKCDVLCLANTSHPGRTFSKYKTIKKLHFIKDVIDIWFPHPFDCTAKQFWLKPFNKKKFKKTDYSKFILKENELKQKNILFLNEDLFFEACMDLNIIQPSNLIPSSGYMALKYILKQYGTASVKITVLGFTFTGADGHPWHEEKKCVQAFSQAGLITLLL</sequence>
<protein>
    <submittedName>
        <fullName evidence="9">Glycosyltransferase family 29 protein</fullName>
        <ecNumber evidence="9">2.4.-.-</ecNumber>
    </submittedName>
</protein>
<evidence type="ECO:0000256" key="4">
    <source>
        <dbReference type="ARBA" id="ARBA00022679"/>
    </source>
</evidence>
<dbReference type="Gene3D" id="3.90.1480.20">
    <property type="entry name" value="Glycosyl transferase family 29"/>
    <property type="match status" value="1"/>
</dbReference>
<evidence type="ECO:0000256" key="1">
    <source>
        <dbReference type="ARBA" id="ARBA00004167"/>
    </source>
</evidence>
<evidence type="ECO:0000256" key="7">
    <source>
        <dbReference type="ARBA" id="ARBA00023136"/>
    </source>
</evidence>
<dbReference type="GO" id="GO:0008373">
    <property type="term" value="F:sialyltransferase activity"/>
    <property type="evidence" value="ECO:0007669"/>
    <property type="project" value="InterPro"/>
</dbReference>
<keyword evidence="6" id="KW-1133">Transmembrane helix</keyword>
<comment type="subcellular location">
    <subcellularLocation>
        <location evidence="2">Endomembrane system</location>
    </subcellularLocation>
    <subcellularLocation>
        <location evidence="1">Membrane</location>
        <topology evidence="1">Single-pass membrane protein</topology>
    </subcellularLocation>
</comment>
<keyword evidence="3 9" id="KW-0328">Glycosyltransferase</keyword>
<dbReference type="AlphaFoldDB" id="A0AA43Q3H5"/>
<accession>A0AA43Q3H5</accession>
<dbReference type="EC" id="2.4.-.-" evidence="9"/>
<evidence type="ECO:0000256" key="6">
    <source>
        <dbReference type="ARBA" id="ARBA00022989"/>
    </source>
</evidence>
<dbReference type="GO" id="GO:0012505">
    <property type="term" value="C:endomembrane system"/>
    <property type="evidence" value="ECO:0007669"/>
    <property type="project" value="UniProtKB-SubCell"/>
</dbReference>
<dbReference type="GO" id="GO:0016020">
    <property type="term" value="C:membrane"/>
    <property type="evidence" value="ECO:0007669"/>
    <property type="project" value="UniProtKB-SubCell"/>
</dbReference>
<dbReference type="InterPro" id="IPR038578">
    <property type="entry name" value="GT29-like_sf"/>
</dbReference>
<gene>
    <name evidence="9" type="ORF">PSU93_07500</name>
</gene>
<organism evidence="9 10">
    <name type="scientific">Candidatus Methylobacter titanis</name>
    <dbReference type="NCBI Taxonomy" id="3053457"/>
    <lineage>
        <taxon>Bacteria</taxon>
        <taxon>Pseudomonadati</taxon>
        <taxon>Pseudomonadota</taxon>
        <taxon>Gammaproteobacteria</taxon>
        <taxon>Methylococcales</taxon>
        <taxon>Methylococcaceae</taxon>
        <taxon>Methylobacter</taxon>
    </lineage>
</organism>
<dbReference type="Pfam" id="PF00777">
    <property type="entry name" value="Glyco_transf_29"/>
    <property type="match status" value="1"/>
</dbReference>
<keyword evidence="8" id="KW-0325">Glycoprotein</keyword>
<evidence type="ECO:0000256" key="2">
    <source>
        <dbReference type="ARBA" id="ARBA00004308"/>
    </source>
</evidence>
<proteinExistence type="predicted"/>
<dbReference type="EMBL" id="JAQSDF010000018">
    <property type="protein sequence ID" value="MDI1230975.1"/>
    <property type="molecule type" value="Genomic_DNA"/>
</dbReference>
<evidence type="ECO:0000256" key="5">
    <source>
        <dbReference type="ARBA" id="ARBA00022692"/>
    </source>
</evidence>
<name>A0AA43Q3H5_9GAMM</name>
<evidence type="ECO:0000256" key="8">
    <source>
        <dbReference type="ARBA" id="ARBA00023180"/>
    </source>
</evidence>
<reference evidence="9" key="1">
    <citation type="submission" date="2023-01" db="EMBL/GenBank/DDBJ databases">
        <title>Biogeochemical cycle of methane in antarctic sediments.</title>
        <authorList>
            <person name="Roldan D.M."/>
            <person name="Menes R.J."/>
        </authorList>
    </citation>
    <scope>NUCLEOTIDE SEQUENCE [LARGE SCALE GENOMIC DNA]</scope>
    <source>
        <strain evidence="9">K-2018 MAG008</strain>
    </source>
</reference>
<evidence type="ECO:0000256" key="3">
    <source>
        <dbReference type="ARBA" id="ARBA00022676"/>
    </source>
</evidence>
<keyword evidence="7" id="KW-0472">Membrane</keyword>
<evidence type="ECO:0000313" key="10">
    <source>
        <dbReference type="Proteomes" id="UP001160519"/>
    </source>
</evidence>
<dbReference type="InterPro" id="IPR001675">
    <property type="entry name" value="Glyco_trans_29"/>
</dbReference>
<dbReference type="Proteomes" id="UP001160519">
    <property type="component" value="Unassembled WGS sequence"/>
</dbReference>
<keyword evidence="5" id="KW-0812">Transmembrane</keyword>
<comment type="caution">
    <text evidence="9">The sequence shown here is derived from an EMBL/GenBank/DDBJ whole genome shotgun (WGS) entry which is preliminary data.</text>
</comment>
<keyword evidence="10" id="KW-1185">Reference proteome</keyword>
<evidence type="ECO:0000313" key="9">
    <source>
        <dbReference type="EMBL" id="MDI1230975.1"/>
    </source>
</evidence>
<keyword evidence="4 9" id="KW-0808">Transferase</keyword>